<evidence type="ECO:0000313" key="2">
    <source>
        <dbReference type="EMBL" id="KAK9943116.1"/>
    </source>
</evidence>
<feature type="compositionally biased region" description="Polar residues" evidence="1">
    <location>
        <begin position="1"/>
        <end position="12"/>
    </location>
</feature>
<sequence>MNESSTSSSQIELRSGRVVRQTSRERQPRRGLRSGSAPPIPGTHEFPKSSPPSETMGDPIDEQVPLIEEEELPLSHYSNPSIVNTPSCIVHPRPNVAFELKHSMLSILPTFHGATKERPYDHIIEFDAICNTLNRGNLTFPELKLRFSILTQGEGKSVVSQA</sequence>
<dbReference type="EMBL" id="JBEDUW010000002">
    <property type="protein sequence ID" value="KAK9943116.1"/>
    <property type="molecule type" value="Genomic_DNA"/>
</dbReference>
<dbReference type="AlphaFoldDB" id="A0AAW1Y314"/>
<evidence type="ECO:0000256" key="1">
    <source>
        <dbReference type="SAM" id="MobiDB-lite"/>
    </source>
</evidence>
<gene>
    <name evidence="2" type="ORF">M0R45_008735</name>
</gene>
<keyword evidence="3" id="KW-1185">Reference proteome</keyword>
<name>A0AAW1Y314_RUBAR</name>
<comment type="caution">
    <text evidence="2">The sequence shown here is derived from an EMBL/GenBank/DDBJ whole genome shotgun (WGS) entry which is preliminary data.</text>
</comment>
<accession>A0AAW1Y314</accession>
<reference evidence="2 3" key="1">
    <citation type="journal article" date="2023" name="G3 (Bethesda)">
        <title>A chromosome-length genome assembly and annotation of blackberry (Rubus argutus, cv. 'Hillquist').</title>
        <authorList>
            <person name="Bruna T."/>
            <person name="Aryal R."/>
            <person name="Dudchenko O."/>
            <person name="Sargent D.J."/>
            <person name="Mead D."/>
            <person name="Buti M."/>
            <person name="Cavallini A."/>
            <person name="Hytonen T."/>
            <person name="Andres J."/>
            <person name="Pham M."/>
            <person name="Weisz D."/>
            <person name="Mascagni F."/>
            <person name="Usai G."/>
            <person name="Natali L."/>
            <person name="Bassil N."/>
            <person name="Fernandez G.E."/>
            <person name="Lomsadze A."/>
            <person name="Armour M."/>
            <person name="Olukolu B."/>
            <person name="Poorten T."/>
            <person name="Britton C."/>
            <person name="Davik J."/>
            <person name="Ashrafi H."/>
            <person name="Aiden E.L."/>
            <person name="Borodovsky M."/>
            <person name="Worthington M."/>
        </authorList>
    </citation>
    <scope>NUCLEOTIDE SEQUENCE [LARGE SCALE GENOMIC DNA]</scope>
    <source>
        <strain evidence="2">PI 553951</strain>
    </source>
</reference>
<organism evidence="2 3">
    <name type="scientific">Rubus argutus</name>
    <name type="common">Southern blackberry</name>
    <dbReference type="NCBI Taxonomy" id="59490"/>
    <lineage>
        <taxon>Eukaryota</taxon>
        <taxon>Viridiplantae</taxon>
        <taxon>Streptophyta</taxon>
        <taxon>Embryophyta</taxon>
        <taxon>Tracheophyta</taxon>
        <taxon>Spermatophyta</taxon>
        <taxon>Magnoliopsida</taxon>
        <taxon>eudicotyledons</taxon>
        <taxon>Gunneridae</taxon>
        <taxon>Pentapetalae</taxon>
        <taxon>rosids</taxon>
        <taxon>fabids</taxon>
        <taxon>Rosales</taxon>
        <taxon>Rosaceae</taxon>
        <taxon>Rosoideae</taxon>
        <taxon>Rosoideae incertae sedis</taxon>
        <taxon>Rubus</taxon>
    </lineage>
</organism>
<evidence type="ECO:0000313" key="3">
    <source>
        <dbReference type="Proteomes" id="UP001457282"/>
    </source>
</evidence>
<protein>
    <submittedName>
        <fullName evidence="2">Uncharacterized protein</fullName>
    </submittedName>
</protein>
<dbReference type="Proteomes" id="UP001457282">
    <property type="component" value="Unassembled WGS sequence"/>
</dbReference>
<proteinExistence type="predicted"/>
<feature type="region of interest" description="Disordered" evidence="1">
    <location>
        <begin position="1"/>
        <end position="67"/>
    </location>
</feature>